<name>A0A7X5YLC3_9CAUL</name>
<feature type="region of interest" description="Disordered" evidence="1">
    <location>
        <begin position="146"/>
        <end position="175"/>
    </location>
</feature>
<feature type="compositionally biased region" description="Pro residues" evidence="1">
    <location>
        <begin position="54"/>
        <end position="66"/>
    </location>
</feature>
<feature type="compositionally biased region" description="Gly residues" evidence="1">
    <location>
        <begin position="147"/>
        <end position="173"/>
    </location>
</feature>
<evidence type="ECO:0000313" key="3">
    <source>
        <dbReference type="Proteomes" id="UP000587415"/>
    </source>
</evidence>
<comment type="caution">
    <text evidence="2">The sequence shown here is derived from an EMBL/GenBank/DDBJ whole genome shotgun (WGS) entry which is preliminary data.</text>
</comment>
<proteinExistence type="predicted"/>
<dbReference type="RefSeq" id="WP_209282433.1">
    <property type="nucleotide sequence ID" value="NZ_JAATJM010000001.1"/>
</dbReference>
<protein>
    <submittedName>
        <fullName evidence="2">Uncharacterized protein</fullName>
    </submittedName>
</protein>
<feature type="compositionally biased region" description="Pro residues" evidence="1">
    <location>
        <begin position="81"/>
        <end position="103"/>
    </location>
</feature>
<feature type="region of interest" description="Disordered" evidence="1">
    <location>
        <begin position="50"/>
        <end position="113"/>
    </location>
</feature>
<gene>
    <name evidence="2" type="ORF">GGQ87_002005</name>
</gene>
<reference evidence="2 3" key="1">
    <citation type="submission" date="2020-03" db="EMBL/GenBank/DDBJ databases">
        <title>Genomic Encyclopedia of Type Strains, Phase IV (KMG-IV): sequencing the most valuable type-strain genomes for metagenomic binning, comparative biology and taxonomic classification.</title>
        <authorList>
            <person name="Goeker M."/>
        </authorList>
    </citation>
    <scope>NUCLEOTIDE SEQUENCE [LARGE SCALE GENOMIC DNA]</scope>
    <source>
        <strain evidence="2 3">DSM 4736</strain>
    </source>
</reference>
<evidence type="ECO:0000313" key="2">
    <source>
        <dbReference type="EMBL" id="NJC41747.1"/>
    </source>
</evidence>
<organism evidence="2 3">
    <name type="scientific">Brevundimonas alba</name>
    <dbReference type="NCBI Taxonomy" id="74314"/>
    <lineage>
        <taxon>Bacteria</taxon>
        <taxon>Pseudomonadati</taxon>
        <taxon>Pseudomonadota</taxon>
        <taxon>Alphaproteobacteria</taxon>
        <taxon>Caulobacterales</taxon>
        <taxon>Caulobacteraceae</taxon>
        <taxon>Brevundimonas</taxon>
    </lineage>
</organism>
<keyword evidence="3" id="KW-1185">Reference proteome</keyword>
<evidence type="ECO:0000256" key="1">
    <source>
        <dbReference type="SAM" id="MobiDB-lite"/>
    </source>
</evidence>
<accession>A0A7X5YLC3</accession>
<dbReference type="Proteomes" id="UP000587415">
    <property type="component" value="Unassembled WGS sequence"/>
</dbReference>
<dbReference type="EMBL" id="JAATJM010000001">
    <property type="protein sequence ID" value="NJC41747.1"/>
    <property type="molecule type" value="Genomic_DNA"/>
</dbReference>
<dbReference type="AlphaFoldDB" id="A0A7X5YLC3"/>
<sequence length="279" mass="28050">MLKSGVRRKWLAAGSGSIGLHLALAAAVLLARPAGAPLIPPQPIADPIEVVLFRPPPPPPPPPAVPEPRTGAPAKGGASAPPTPAPPEPEPPRASRPAPPRPAPRAARVVAPPPPRVEPLAAAVEASAPVFATVGEAQLAAATTAGSGAGQGAGSGQGTGQGPGNGPGAGGEGEGCDMVRRLQAALRADPEVRAAVAQAHRTIAPGRALLVWDGDWIQTPGQAGKGLAGVRQAIALEVAFAPEACRRQPMRGLVLITFAGGPRVAFGKGNWRWTEMLGR</sequence>